<evidence type="ECO:0000313" key="2">
    <source>
        <dbReference type="EMBL" id="QJA72122.1"/>
    </source>
</evidence>
<gene>
    <name evidence="2" type="ORF">MM415A02915_0006</name>
    <name evidence="3" type="ORF">TM448B06917_0007</name>
</gene>
<name>A0A6M3Y4R4_9ZZZZ</name>
<protein>
    <submittedName>
        <fullName evidence="3">Uncharacterized protein</fullName>
    </submittedName>
</protein>
<proteinExistence type="predicted"/>
<dbReference type="EMBL" id="MT145160">
    <property type="protein sequence ID" value="QJI04228.1"/>
    <property type="molecule type" value="Genomic_DNA"/>
</dbReference>
<accession>A0A6M3Y4R4</accession>
<keyword evidence="1" id="KW-1133">Transmembrane helix</keyword>
<reference evidence="3" key="1">
    <citation type="submission" date="2020-03" db="EMBL/GenBank/DDBJ databases">
        <title>The deep terrestrial virosphere.</title>
        <authorList>
            <person name="Holmfeldt K."/>
            <person name="Nilsson E."/>
            <person name="Simone D."/>
            <person name="Lopez-Fernandez M."/>
            <person name="Wu X."/>
            <person name="de Brujin I."/>
            <person name="Lundin D."/>
            <person name="Andersson A."/>
            <person name="Bertilsson S."/>
            <person name="Dopson M."/>
        </authorList>
    </citation>
    <scope>NUCLEOTIDE SEQUENCE</scope>
    <source>
        <strain evidence="2">MM415A02915</strain>
        <strain evidence="3">TM448B06917</strain>
    </source>
</reference>
<keyword evidence="1" id="KW-0812">Transmembrane</keyword>
<feature type="transmembrane region" description="Helical" evidence="1">
    <location>
        <begin position="25"/>
        <end position="44"/>
    </location>
</feature>
<keyword evidence="1" id="KW-0472">Membrane</keyword>
<dbReference type="EMBL" id="MT141926">
    <property type="protein sequence ID" value="QJA72122.1"/>
    <property type="molecule type" value="Genomic_DNA"/>
</dbReference>
<sequence length="49" mass="5327">MLFLLIPALLLHLLGCPHPVLYAYALVIVGTLFVLNLAAIVPDLEQKGE</sequence>
<evidence type="ECO:0000256" key="1">
    <source>
        <dbReference type="SAM" id="Phobius"/>
    </source>
</evidence>
<organism evidence="3">
    <name type="scientific">viral metagenome</name>
    <dbReference type="NCBI Taxonomy" id="1070528"/>
    <lineage>
        <taxon>unclassified sequences</taxon>
        <taxon>metagenomes</taxon>
        <taxon>organismal metagenomes</taxon>
    </lineage>
</organism>
<dbReference type="AlphaFoldDB" id="A0A6M3Y4R4"/>
<evidence type="ECO:0000313" key="3">
    <source>
        <dbReference type="EMBL" id="QJI04228.1"/>
    </source>
</evidence>